<dbReference type="GO" id="GO:0016020">
    <property type="term" value="C:membrane"/>
    <property type="evidence" value="ECO:0007669"/>
    <property type="project" value="UniProtKB-SubCell"/>
</dbReference>
<dbReference type="Gene3D" id="3.30.700.10">
    <property type="entry name" value="Glycoprotein, Type 4 Pilin"/>
    <property type="match status" value="1"/>
</dbReference>
<dbReference type="STRING" id="1798491.A3C87_03320"/>
<dbReference type="InterPro" id="IPR012902">
    <property type="entry name" value="N_methyl_site"/>
</dbReference>
<evidence type="ECO:0000256" key="4">
    <source>
        <dbReference type="ARBA" id="ARBA00022989"/>
    </source>
</evidence>
<dbReference type="NCBIfam" id="TIGR02532">
    <property type="entry name" value="IV_pilin_GFxxxE"/>
    <property type="match status" value="1"/>
</dbReference>
<dbReference type="EMBL" id="MFLE01000025">
    <property type="protein sequence ID" value="OGG61155.1"/>
    <property type="molecule type" value="Genomic_DNA"/>
</dbReference>
<keyword evidence="4 6" id="KW-1133">Transmembrane helix</keyword>
<dbReference type="InterPro" id="IPR045584">
    <property type="entry name" value="Pilin-like"/>
</dbReference>
<dbReference type="PANTHER" id="PTHR30093">
    <property type="entry name" value="GENERAL SECRETION PATHWAY PROTEIN G"/>
    <property type="match status" value="1"/>
</dbReference>
<dbReference type="SUPFAM" id="SSF54523">
    <property type="entry name" value="Pili subunits"/>
    <property type="match status" value="1"/>
</dbReference>
<evidence type="ECO:0000256" key="5">
    <source>
        <dbReference type="ARBA" id="ARBA00023136"/>
    </source>
</evidence>
<keyword evidence="5 6" id="KW-0472">Membrane</keyword>
<feature type="transmembrane region" description="Helical" evidence="6">
    <location>
        <begin position="12"/>
        <end position="35"/>
    </location>
</feature>
<comment type="subcellular location">
    <subcellularLocation>
        <location evidence="1">Membrane</location>
        <topology evidence="1">Single-pass membrane protein</topology>
    </subcellularLocation>
</comment>
<dbReference type="PANTHER" id="PTHR30093:SF44">
    <property type="entry name" value="TYPE II SECRETION SYSTEM CORE PROTEIN G"/>
    <property type="match status" value="1"/>
</dbReference>
<reference evidence="7 8" key="1">
    <citation type="journal article" date="2016" name="Nat. Commun.">
        <title>Thousands of microbial genomes shed light on interconnected biogeochemical processes in an aquifer system.</title>
        <authorList>
            <person name="Anantharaman K."/>
            <person name="Brown C.T."/>
            <person name="Hug L.A."/>
            <person name="Sharon I."/>
            <person name="Castelle C.J."/>
            <person name="Probst A.J."/>
            <person name="Thomas B.C."/>
            <person name="Singh A."/>
            <person name="Wilkins M.J."/>
            <person name="Karaoz U."/>
            <person name="Brodie E.L."/>
            <person name="Williams K.H."/>
            <person name="Hubbard S.S."/>
            <person name="Banfield J.F."/>
        </authorList>
    </citation>
    <scope>NUCLEOTIDE SEQUENCE [LARGE SCALE GENOMIC DNA]</scope>
</reference>
<proteinExistence type="predicted"/>
<evidence type="ECO:0000256" key="1">
    <source>
        <dbReference type="ARBA" id="ARBA00004167"/>
    </source>
</evidence>
<evidence type="ECO:0008006" key="9">
    <source>
        <dbReference type="Google" id="ProtNLM"/>
    </source>
</evidence>
<accession>A0A1F6DIC3</accession>
<protein>
    <recommendedName>
        <fullName evidence="9">Type II secretion system protein GspG C-terminal domain-containing protein</fullName>
    </recommendedName>
</protein>
<comment type="caution">
    <text evidence="7">The sequence shown here is derived from an EMBL/GenBank/DDBJ whole genome shotgun (WGS) entry which is preliminary data.</text>
</comment>
<dbReference type="PROSITE" id="PS00409">
    <property type="entry name" value="PROKAR_NTER_METHYL"/>
    <property type="match status" value="1"/>
</dbReference>
<evidence type="ECO:0000256" key="6">
    <source>
        <dbReference type="SAM" id="Phobius"/>
    </source>
</evidence>
<evidence type="ECO:0000313" key="8">
    <source>
        <dbReference type="Proteomes" id="UP000176511"/>
    </source>
</evidence>
<dbReference type="Pfam" id="PF07963">
    <property type="entry name" value="N_methyl"/>
    <property type="match status" value="1"/>
</dbReference>
<evidence type="ECO:0000313" key="7">
    <source>
        <dbReference type="EMBL" id="OGG61155.1"/>
    </source>
</evidence>
<evidence type="ECO:0000256" key="2">
    <source>
        <dbReference type="ARBA" id="ARBA00022481"/>
    </source>
</evidence>
<sequence>MKTNTVRGFTLIELMVSITIIGILTAGAAVAFGNARANARDAQRYAVLAQMQLALETYRQVNGSYPSTSNTWWSVCSGFGSKDVTGVNGYVPNLAPTYMTKLPLDPVSATGCSGTNKGYLYRSNGTDYKFLVYQTIEKKAKCDNDKKEYWDPTRSGTQMTCAVYSAGGSAF</sequence>
<organism evidence="7 8">
    <name type="scientific">Candidatus Kaiserbacteria bacterium RIFCSPHIGHO2_02_FULL_49_34</name>
    <dbReference type="NCBI Taxonomy" id="1798491"/>
    <lineage>
        <taxon>Bacteria</taxon>
        <taxon>Candidatus Kaiseribacteriota</taxon>
    </lineage>
</organism>
<keyword evidence="2" id="KW-0488">Methylation</keyword>
<name>A0A1F6DIC3_9BACT</name>
<keyword evidence="3 6" id="KW-0812">Transmembrane</keyword>
<dbReference type="AlphaFoldDB" id="A0A1F6DIC3"/>
<gene>
    <name evidence="7" type="ORF">A3C87_03320</name>
</gene>
<dbReference type="Proteomes" id="UP000176511">
    <property type="component" value="Unassembled WGS sequence"/>
</dbReference>
<evidence type="ECO:0000256" key="3">
    <source>
        <dbReference type="ARBA" id="ARBA00022692"/>
    </source>
</evidence>